<keyword evidence="7" id="KW-1185">Reference proteome</keyword>
<keyword evidence="4" id="KW-0472">Membrane</keyword>
<evidence type="ECO:0000259" key="5">
    <source>
        <dbReference type="PROSITE" id="PS51469"/>
    </source>
</evidence>
<keyword evidence="3" id="KW-1133">Transmembrane helix</keyword>
<evidence type="ECO:0000313" key="7">
    <source>
        <dbReference type="Proteomes" id="UP000193411"/>
    </source>
</evidence>
<evidence type="ECO:0000256" key="4">
    <source>
        <dbReference type="ARBA" id="ARBA00023136"/>
    </source>
</evidence>
<reference evidence="6 7" key="1">
    <citation type="submission" date="2016-07" db="EMBL/GenBank/DDBJ databases">
        <title>Pervasive Adenine N6-methylation of Active Genes in Fungi.</title>
        <authorList>
            <consortium name="DOE Joint Genome Institute"/>
            <person name="Mondo S.J."/>
            <person name="Dannebaum R.O."/>
            <person name="Kuo R.C."/>
            <person name="Labutti K."/>
            <person name="Haridas S."/>
            <person name="Kuo A."/>
            <person name="Salamov A."/>
            <person name="Ahrendt S.R."/>
            <person name="Lipzen A."/>
            <person name="Sullivan W."/>
            <person name="Andreopoulos W.B."/>
            <person name="Clum A."/>
            <person name="Lindquist E."/>
            <person name="Daum C."/>
            <person name="Ramamoorthy G.K."/>
            <person name="Gryganskyi A."/>
            <person name="Culley D."/>
            <person name="Magnuson J.K."/>
            <person name="James T.Y."/>
            <person name="O'Malley M.A."/>
            <person name="Stajich J.E."/>
            <person name="Spatafora J.W."/>
            <person name="Visel A."/>
            <person name="Grigoriev I.V."/>
        </authorList>
    </citation>
    <scope>NUCLEOTIDE SEQUENCE [LARGE SCALE GENOMIC DNA]</scope>
    <source>
        <strain evidence="6 7">PL171</strain>
    </source>
</reference>
<dbReference type="Pfam" id="PF07738">
    <property type="entry name" value="Sad1_UNC"/>
    <property type="match status" value="1"/>
</dbReference>
<evidence type="ECO:0000313" key="6">
    <source>
        <dbReference type="EMBL" id="ORZ33649.1"/>
    </source>
</evidence>
<keyword evidence="2" id="KW-0812">Transmembrane</keyword>
<feature type="domain" description="SUN" evidence="5">
    <location>
        <begin position="1"/>
        <end position="100"/>
    </location>
</feature>
<evidence type="ECO:0000256" key="3">
    <source>
        <dbReference type="ARBA" id="ARBA00022989"/>
    </source>
</evidence>
<dbReference type="Gene3D" id="2.60.120.260">
    <property type="entry name" value="Galactose-binding domain-like"/>
    <property type="match status" value="1"/>
</dbReference>
<feature type="non-terminal residue" evidence="6">
    <location>
        <position position="109"/>
    </location>
</feature>
<dbReference type="STRING" id="765915.A0A1Y2HGH8"/>
<dbReference type="EMBL" id="MCFL01000034">
    <property type="protein sequence ID" value="ORZ33649.1"/>
    <property type="molecule type" value="Genomic_DNA"/>
</dbReference>
<dbReference type="OrthoDB" id="266334at2759"/>
<accession>A0A1Y2HGH8</accession>
<dbReference type="GO" id="GO:0034975">
    <property type="term" value="P:protein folding in endoplasmic reticulum"/>
    <property type="evidence" value="ECO:0007669"/>
    <property type="project" value="TreeGrafter"/>
</dbReference>
<evidence type="ECO:0000256" key="2">
    <source>
        <dbReference type="ARBA" id="ARBA00022692"/>
    </source>
</evidence>
<dbReference type="PANTHER" id="PTHR12953">
    <property type="entry name" value="MEMBRANE PROTEIN CH1 RELATED"/>
    <property type="match status" value="1"/>
</dbReference>
<dbReference type="PANTHER" id="PTHR12953:SF0">
    <property type="entry name" value="SUN DOMAIN-CONTAINING OSSIFICATION FACTOR"/>
    <property type="match status" value="1"/>
</dbReference>
<dbReference type="GO" id="GO:0016020">
    <property type="term" value="C:membrane"/>
    <property type="evidence" value="ECO:0007669"/>
    <property type="project" value="InterPro"/>
</dbReference>
<dbReference type="AlphaFoldDB" id="A0A1Y2HGH8"/>
<protein>
    <submittedName>
        <fullName evidence="6">SUN domain-containing protein</fullName>
    </submittedName>
</protein>
<evidence type="ECO:0000256" key="1">
    <source>
        <dbReference type="ARBA" id="ARBA00004308"/>
    </source>
</evidence>
<dbReference type="PROSITE" id="PS51469">
    <property type="entry name" value="SUN"/>
    <property type="match status" value="1"/>
</dbReference>
<comment type="caution">
    <text evidence="6">The sequence shown here is derived from an EMBL/GenBank/DDBJ whole genome shotgun (WGS) entry which is preliminary data.</text>
</comment>
<comment type="subcellular location">
    <subcellularLocation>
        <location evidence="1">Endomembrane system</location>
    </subcellularLocation>
</comment>
<gene>
    <name evidence="6" type="ORF">BCR44DRAFT_106909</name>
</gene>
<dbReference type="Proteomes" id="UP000193411">
    <property type="component" value="Unassembled WGS sequence"/>
</dbReference>
<feature type="non-terminal residue" evidence="6">
    <location>
        <position position="1"/>
    </location>
</feature>
<dbReference type="GO" id="GO:0005737">
    <property type="term" value="C:cytoplasm"/>
    <property type="evidence" value="ECO:0007669"/>
    <property type="project" value="TreeGrafter"/>
</dbReference>
<name>A0A1Y2HGH8_9FUNG</name>
<dbReference type="GO" id="GO:0012505">
    <property type="term" value="C:endomembrane system"/>
    <property type="evidence" value="ECO:0007669"/>
    <property type="project" value="UniProtKB-SubCell"/>
</dbReference>
<organism evidence="6 7">
    <name type="scientific">Catenaria anguillulae PL171</name>
    <dbReference type="NCBI Taxonomy" id="765915"/>
    <lineage>
        <taxon>Eukaryota</taxon>
        <taxon>Fungi</taxon>
        <taxon>Fungi incertae sedis</taxon>
        <taxon>Blastocladiomycota</taxon>
        <taxon>Blastocladiomycetes</taxon>
        <taxon>Blastocladiales</taxon>
        <taxon>Catenariaceae</taxon>
        <taxon>Catenaria</taxon>
    </lineage>
</organism>
<dbReference type="InterPro" id="IPR012919">
    <property type="entry name" value="SUN_dom"/>
</dbReference>
<sequence>VVIELCNEILIDTLVLSNYELFSSTFRTVRAFVNSVYPETPEKPWRALATLAAANVRSPQVFVVDRAVTWARYVRLEFVDQYGSQYFCPLSNIRVYGTTMLEEYKRDAD</sequence>
<proteinExistence type="predicted"/>
<dbReference type="InterPro" id="IPR045120">
    <property type="entry name" value="Suco/Slp1-like"/>
</dbReference>